<gene>
    <name evidence="7" type="primary">rodA</name>
    <name evidence="7" type="ORF">ERX27_07250</name>
</gene>
<keyword evidence="2 6" id="KW-0812">Transmembrane</keyword>
<evidence type="ECO:0000256" key="5">
    <source>
        <dbReference type="ARBA" id="ARBA00023136"/>
    </source>
</evidence>
<reference evidence="7 8" key="1">
    <citation type="submission" date="2019-01" db="EMBL/GenBank/DDBJ databases">
        <title>Draft genome sequences of the type strains of six Macrococcus species.</title>
        <authorList>
            <person name="Mazhar S."/>
            <person name="Altermann E."/>
            <person name="Hill C."/>
            <person name="Mcauliffe O."/>
        </authorList>
    </citation>
    <scope>NUCLEOTIDE SEQUENCE [LARGE SCALE GENOMIC DNA]</scope>
    <source>
        <strain evidence="7 8">CCM4811</strain>
    </source>
</reference>
<dbReference type="GO" id="GO:0008360">
    <property type="term" value="P:regulation of cell shape"/>
    <property type="evidence" value="ECO:0007669"/>
    <property type="project" value="UniProtKB-KW"/>
</dbReference>
<feature type="transmembrane region" description="Helical" evidence="6">
    <location>
        <begin position="12"/>
        <end position="33"/>
    </location>
</feature>
<comment type="caution">
    <text evidence="7">The sequence shown here is derived from an EMBL/GenBank/DDBJ whole genome shotgun (WGS) entry which is preliminary data.</text>
</comment>
<accession>A0A4R6BDA7</accession>
<keyword evidence="4 6" id="KW-1133">Transmembrane helix</keyword>
<dbReference type="AlphaFoldDB" id="A0A4R6BDA7"/>
<dbReference type="GO" id="GO:0015648">
    <property type="term" value="F:lipid-linked peptidoglycan transporter activity"/>
    <property type="evidence" value="ECO:0007669"/>
    <property type="project" value="TreeGrafter"/>
</dbReference>
<sequence length="384" mass="42679">MKQWLEKIDWWLLVLLIAFAAVSITVITSAMTGQQYATNFAERQFLYYILGFIIALSLMFISPKKLRQFVWPIYLVGNLALAGLFILPESSFTPIINGAKSWYRIGPISLQPSEFMKVILMLILANVIYRHNRFTFNKTIQTDFNLILKVAGVALVPMILILLQNDLGTTLVLLAIILGMIIVSGISWKILVPFLLTIGAVGASLILSILYKPVLIEKVLGIQTYQLGRINSWLNPEAYSEGDGFHLIESMKAIGSGGLFGKGFKNGEVYIPENHTDFIYSVVGEEFGFIGSVLVLILFLALFMHLIRLAQYADHPFSSLFLTGLISMLMFHVFQNVGMTIQLVPITGIPLPLISYGGSALWTVMGGIGIALSIFYHKQKTSDS</sequence>
<feature type="transmembrane region" description="Helical" evidence="6">
    <location>
        <begin position="169"/>
        <end position="187"/>
    </location>
</feature>
<dbReference type="NCBIfam" id="TIGR02210">
    <property type="entry name" value="rodA_shape"/>
    <property type="match status" value="1"/>
</dbReference>
<protein>
    <submittedName>
        <fullName evidence="7">Rod shape-determining protein RodA</fullName>
    </submittedName>
</protein>
<keyword evidence="8" id="KW-1185">Reference proteome</keyword>
<organism evidence="7 8">
    <name type="scientific">Macrococcus brunensis</name>
    <dbReference type="NCBI Taxonomy" id="198483"/>
    <lineage>
        <taxon>Bacteria</taxon>
        <taxon>Bacillati</taxon>
        <taxon>Bacillota</taxon>
        <taxon>Bacilli</taxon>
        <taxon>Bacillales</taxon>
        <taxon>Staphylococcaceae</taxon>
        <taxon>Macrococcus</taxon>
    </lineage>
</organism>
<keyword evidence="3" id="KW-0133">Cell shape</keyword>
<dbReference type="RefSeq" id="WP_133432168.1">
    <property type="nucleotide sequence ID" value="NZ_SCWA01000011.1"/>
</dbReference>
<feature type="transmembrane region" description="Helical" evidence="6">
    <location>
        <begin position="144"/>
        <end position="163"/>
    </location>
</feature>
<evidence type="ECO:0000313" key="7">
    <source>
        <dbReference type="EMBL" id="TDL96817.1"/>
    </source>
</evidence>
<dbReference type="Proteomes" id="UP000295310">
    <property type="component" value="Unassembled WGS sequence"/>
</dbReference>
<name>A0A4R6BDA7_9STAP</name>
<feature type="transmembrane region" description="Helical" evidence="6">
    <location>
        <begin position="287"/>
        <end position="307"/>
    </location>
</feature>
<feature type="transmembrane region" description="Helical" evidence="6">
    <location>
        <begin position="319"/>
        <end position="341"/>
    </location>
</feature>
<dbReference type="GO" id="GO:0005886">
    <property type="term" value="C:plasma membrane"/>
    <property type="evidence" value="ECO:0007669"/>
    <property type="project" value="TreeGrafter"/>
</dbReference>
<evidence type="ECO:0000256" key="2">
    <source>
        <dbReference type="ARBA" id="ARBA00022692"/>
    </source>
</evidence>
<feature type="transmembrane region" description="Helical" evidence="6">
    <location>
        <begin position="353"/>
        <end position="376"/>
    </location>
</feature>
<keyword evidence="5 6" id="KW-0472">Membrane</keyword>
<feature type="transmembrane region" description="Helical" evidence="6">
    <location>
        <begin position="194"/>
        <end position="211"/>
    </location>
</feature>
<evidence type="ECO:0000256" key="6">
    <source>
        <dbReference type="SAM" id="Phobius"/>
    </source>
</evidence>
<dbReference type="OrthoDB" id="9768187at2"/>
<comment type="subcellular location">
    <subcellularLocation>
        <location evidence="1">Membrane</location>
        <topology evidence="1">Multi-pass membrane protein</topology>
    </subcellularLocation>
</comment>
<feature type="transmembrane region" description="Helical" evidence="6">
    <location>
        <begin position="69"/>
        <end position="87"/>
    </location>
</feature>
<dbReference type="InterPro" id="IPR001182">
    <property type="entry name" value="FtsW/RodA"/>
</dbReference>
<proteinExistence type="predicted"/>
<dbReference type="GO" id="GO:0051301">
    <property type="term" value="P:cell division"/>
    <property type="evidence" value="ECO:0007669"/>
    <property type="project" value="InterPro"/>
</dbReference>
<dbReference type="Pfam" id="PF01098">
    <property type="entry name" value="FTSW_RODA_SPOVE"/>
    <property type="match status" value="1"/>
</dbReference>
<evidence type="ECO:0000256" key="4">
    <source>
        <dbReference type="ARBA" id="ARBA00022989"/>
    </source>
</evidence>
<feature type="transmembrane region" description="Helical" evidence="6">
    <location>
        <begin position="45"/>
        <end position="62"/>
    </location>
</feature>
<evidence type="ECO:0000256" key="3">
    <source>
        <dbReference type="ARBA" id="ARBA00022960"/>
    </source>
</evidence>
<dbReference type="GO" id="GO:0032153">
    <property type="term" value="C:cell division site"/>
    <property type="evidence" value="ECO:0007669"/>
    <property type="project" value="TreeGrafter"/>
</dbReference>
<evidence type="ECO:0000256" key="1">
    <source>
        <dbReference type="ARBA" id="ARBA00004141"/>
    </source>
</evidence>
<dbReference type="EMBL" id="SCWA01000011">
    <property type="protein sequence ID" value="TDL96817.1"/>
    <property type="molecule type" value="Genomic_DNA"/>
</dbReference>
<dbReference type="PANTHER" id="PTHR30474">
    <property type="entry name" value="CELL CYCLE PROTEIN"/>
    <property type="match status" value="1"/>
</dbReference>
<evidence type="ECO:0000313" key="8">
    <source>
        <dbReference type="Proteomes" id="UP000295310"/>
    </source>
</evidence>
<dbReference type="PANTHER" id="PTHR30474:SF1">
    <property type="entry name" value="PEPTIDOGLYCAN GLYCOSYLTRANSFERASE MRDB"/>
    <property type="match status" value="1"/>
</dbReference>
<dbReference type="InterPro" id="IPR011923">
    <property type="entry name" value="RodA/MrdB"/>
</dbReference>